<comment type="caution">
    <text evidence="9">The sequence shown here is derived from an EMBL/GenBank/DDBJ whole genome shotgun (WGS) entry which is preliminary data.</text>
</comment>
<dbReference type="CDD" id="cd22744">
    <property type="entry name" value="OTU"/>
    <property type="match status" value="1"/>
</dbReference>
<evidence type="ECO:0000256" key="3">
    <source>
        <dbReference type="ARBA" id="ARBA00022989"/>
    </source>
</evidence>
<dbReference type="InterPro" id="IPR043203">
    <property type="entry name" value="VGCC_Ca_Na"/>
</dbReference>
<dbReference type="InterPro" id="IPR027359">
    <property type="entry name" value="Volt_channel_dom_sf"/>
</dbReference>
<feature type="transmembrane region" description="Helical" evidence="6">
    <location>
        <begin position="60"/>
        <end position="80"/>
    </location>
</feature>
<evidence type="ECO:0000313" key="10">
    <source>
        <dbReference type="EMBL" id="CAL1156457.1"/>
    </source>
</evidence>
<dbReference type="InterPro" id="IPR018247">
    <property type="entry name" value="EF_Hand_1_Ca_BS"/>
</dbReference>
<dbReference type="PROSITE" id="PS50802">
    <property type="entry name" value="OTU"/>
    <property type="match status" value="1"/>
</dbReference>
<dbReference type="InterPro" id="IPR038765">
    <property type="entry name" value="Papain-like_cys_pep_sf"/>
</dbReference>
<feature type="compositionally biased region" description="Polar residues" evidence="5">
    <location>
        <begin position="793"/>
        <end position="802"/>
    </location>
</feature>
<keyword evidence="11" id="KW-0675">Receptor</keyword>
<evidence type="ECO:0000256" key="1">
    <source>
        <dbReference type="ARBA" id="ARBA00004141"/>
    </source>
</evidence>
<evidence type="ECO:0000256" key="2">
    <source>
        <dbReference type="ARBA" id="ARBA00022692"/>
    </source>
</evidence>
<feature type="compositionally biased region" description="Basic and acidic residues" evidence="5">
    <location>
        <begin position="460"/>
        <end position="476"/>
    </location>
</feature>
<dbReference type="GO" id="GO:0005509">
    <property type="term" value="F:calcium ion binding"/>
    <property type="evidence" value="ECO:0007669"/>
    <property type="project" value="InterPro"/>
</dbReference>
<feature type="domain" description="EF-hand" evidence="7">
    <location>
        <begin position="319"/>
        <end position="354"/>
    </location>
</feature>
<dbReference type="Gene3D" id="1.10.287.70">
    <property type="match status" value="1"/>
</dbReference>
<dbReference type="Gene3D" id="1.20.120.350">
    <property type="entry name" value="Voltage-gated potassium channels. Chain C"/>
    <property type="match status" value="1"/>
</dbReference>
<evidence type="ECO:0000256" key="4">
    <source>
        <dbReference type="ARBA" id="ARBA00023136"/>
    </source>
</evidence>
<accession>A0A9P1D2E6</accession>
<feature type="transmembrane region" description="Helical" evidence="6">
    <location>
        <begin position="269"/>
        <end position="295"/>
    </location>
</feature>
<dbReference type="Proteomes" id="UP001152797">
    <property type="component" value="Unassembled WGS sequence"/>
</dbReference>
<dbReference type="GO" id="GO:0001518">
    <property type="term" value="C:voltage-gated sodium channel complex"/>
    <property type="evidence" value="ECO:0007669"/>
    <property type="project" value="TreeGrafter"/>
</dbReference>
<sequence>METRELLRGIPLEDGTLLHKIFADQPRRASDIIFPTKDASWYAWWRFFTEICRIIVGHQWFELLISLAIMVNSVMLGVESQMSLTHAREDLAWARIAELCFLAIFTVEILLRLAARGWRVIKDGWFLFDSTLVIIAYIEQFVELFSNGNHSGYEQQVLVLRTTRLFRLIRTFRMIKQIRSVWRLVYGLITCGETITSTFILLFIVLYVFGVMGLELITKDGELRKDPEIDALIVNNFSSLPLAMMTLVRFVTMDSISVIYAPLIQAKALVLGLYFGLLICVVSISLMNLVTAVMVEGALEHARQEKEEDAKLAKAKAKQMVPEIIHLFDQIDIDGSGEVDLKEMAKFGEDGLVPDRLFEKVAVRAPQAPQKNVSLRGPGREVTLKEFWPAAKVSDPEELPLAKSPTDSQKPAGVSPAATEGVRSSARDRSQRSRSPKRSDEVAPTIPDTQEDESKEDENIEKNEESRPPKKQRLVEPSDPQEALSSFGWQQWDQHGNGDCFFRHASVFVNKANTQPAVQDSQHHAAWIRAQTCQHIKKHSRRYAELFAGKSAFDAWLNNAAKPTSWADGRTIQAASEKLGCPVVIWNKDGNTYTRYVIAPKFSRGFACGSTGCNPICLLLTSKHYTALVPPPTGSVPHSWLRETPDVVIDLSGGVGGVASGSSGLASDGPSPPSVRAGGSPSQRTSSSAGTPSVHSLASPAPSVVQGSAGRVGGLLGFCAASSSRSPSVHSLVRSAASVRPGVSGAVPCVALPPVTPVPARSSCPSVPTPSVRSVAPVRRLRSKTFCADASESRSCPSSGHRSVSAAGPVSGPVTPSVHSVVDPACRRPARVLCEVLNSEKWPGLHQVNRPVKRKGARHACAFVSRTAGFSSGEQGRDCLVELHGWQLSGTPAGAVADGGRGGTAILVKEPLALADIHSTTETWGQLQVAEILGHKVPITAINGYRRPQQALDAPNEALMESFCRNQHKHWVFACDWNLDPASDPLASVMTSFCGQLGSSSGHKRSTHPTDSVWFSQSLSCEKQSPMDALSDHFGSFVELGQIPCLDPSPPAWIFKSVARFQDNCDLPSADDAAQAWNQVSTPSEVWEALVQQDINDAWSTWSSDAEAFLKRIGAVSHESSAAQRGSLPTLVSGPSRHGPGQSITERRLRRVIRRLDEAQRHVHNGTSVPTNLQRTCQRNCNQFGCGADAQAHRWGACLKELTEQLKLLLKQSNLHALQGWRQKVQTYEGACAWLRKQAPPSWALTNDVKNTSGRSQGAAFLFESWKNIFCGPEGYEPKAEPFVQAYAAWIPHNPELVTPELTAQGLKDTVRQMRRKAAGPDQWSAEALLLLPDMAWERLTEMLLQVEQVGKWPAPLVQWRLTFLPKVSADKTGVTHVAKVRPIAIGSLIYRAWSKHRFAQISPGLVGLLHQRQVGGLPGIGAEMMLAALQNQTDAATHPYGMSLDYKKAFDSVDYVICLRLFEALGIPGPILKALGAAWDQQTRTCLCPTVADLDVVNNVWSTMESFLRLRTNEEKSQIWARSPEALAKLDNTHYSSNASFTMQVLGATLGSAERALSDRERDTLQDVARRSRRIACLPVSARLKGRLAATVLGPKAVWGHVINGRCPTQKDNACFFRHFKAATSDNRFVKGRSSMDLKRAFFFGHTCDLAFYGALRTISSGFAWARHCASLGENCRWSPSTVVCLNSILQDLGWCAHSNAVGQSGVVPCIHFGAVKAEVDKCLHHIRDLLVQMGKIRAAEAARRLAPVGAG</sequence>
<dbReference type="OrthoDB" id="421040at2759"/>
<feature type="region of interest" description="Disordered" evidence="5">
    <location>
        <begin position="660"/>
        <end position="703"/>
    </location>
</feature>
<organism evidence="9">
    <name type="scientific">Cladocopium goreaui</name>
    <dbReference type="NCBI Taxonomy" id="2562237"/>
    <lineage>
        <taxon>Eukaryota</taxon>
        <taxon>Sar</taxon>
        <taxon>Alveolata</taxon>
        <taxon>Dinophyceae</taxon>
        <taxon>Suessiales</taxon>
        <taxon>Symbiodiniaceae</taxon>
        <taxon>Cladocopium</taxon>
    </lineage>
</organism>
<evidence type="ECO:0000259" key="7">
    <source>
        <dbReference type="PROSITE" id="PS50222"/>
    </source>
</evidence>
<gene>
    <name evidence="9" type="ORF">C1SCF055_LOCUS28978</name>
</gene>
<dbReference type="InterPro" id="IPR005821">
    <property type="entry name" value="Ion_trans_dom"/>
</dbReference>
<dbReference type="Pfam" id="PF00520">
    <property type="entry name" value="Ion_trans"/>
    <property type="match status" value="1"/>
</dbReference>
<dbReference type="Pfam" id="PF02338">
    <property type="entry name" value="OTU"/>
    <property type="match status" value="1"/>
</dbReference>
<dbReference type="GO" id="GO:0005248">
    <property type="term" value="F:voltage-gated sodium channel activity"/>
    <property type="evidence" value="ECO:0007669"/>
    <property type="project" value="TreeGrafter"/>
</dbReference>
<reference evidence="10" key="2">
    <citation type="submission" date="2024-04" db="EMBL/GenBank/DDBJ databases">
        <authorList>
            <person name="Chen Y."/>
            <person name="Shah S."/>
            <person name="Dougan E. K."/>
            <person name="Thang M."/>
            <person name="Chan C."/>
        </authorList>
    </citation>
    <scope>NUCLEOTIDE SEQUENCE [LARGE SCALE GENOMIC DNA]</scope>
</reference>
<dbReference type="Gene3D" id="3.90.70.80">
    <property type="match status" value="1"/>
</dbReference>
<dbReference type="SUPFAM" id="SSF54001">
    <property type="entry name" value="Cysteine proteinases"/>
    <property type="match status" value="1"/>
</dbReference>
<dbReference type="SUPFAM" id="SSF81324">
    <property type="entry name" value="Voltage-gated potassium channels"/>
    <property type="match status" value="1"/>
</dbReference>
<evidence type="ECO:0000256" key="6">
    <source>
        <dbReference type="SAM" id="Phobius"/>
    </source>
</evidence>
<dbReference type="EMBL" id="CAMXCT020003212">
    <property type="protein sequence ID" value="CAL1156457.1"/>
    <property type="molecule type" value="Genomic_DNA"/>
</dbReference>
<feature type="transmembrane region" description="Helical" evidence="6">
    <location>
        <begin position="184"/>
        <end position="209"/>
    </location>
</feature>
<protein>
    <submittedName>
        <fullName evidence="11">ER lumen protein-retaining receptor 1</fullName>
    </submittedName>
</protein>
<evidence type="ECO:0000256" key="5">
    <source>
        <dbReference type="SAM" id="MobiDB-lite"/>
    </source>
</evidence>
<reference evidence="9" key="1">
    <citation type="submission" date="2022-10" db="EMBL/GenBank/DDBJ databases">
        <authorList>
            <person name="Chen Y."/>
            <person name="Dougan E. K."/>
            <person name="Chan C."/>
            <person name="Rhodes N."/>
            <person name="Thang M."/>
        </authorList>
    </citation>
    <scope>NUCLEOTIDE SEQUENCE</scope>
</reference>
<keyword evidence="4 6" id="KW-0472">Membrane</keyword>
<feature type="compositionally biased region" description="Acidic residues" evidence="5">
    <location>
        <begin position="449"/>
        <end position="459"/>
    </location>
</feature>
<evidence type="ECO:0000313" key="11">
    <source>
        <dbReference type="EMBL" id="CAL4790394.1"/>
    </source>
</evidence>
<dbReference type="PROSITE" id="PS00018">
    <property type="entry name" value="EF_HAND_1"/>
    <property type="match status" value="1"/>
</dbReference>
<keyword evidence="2 6" id="KW-0812">Transmembrane</keyword>
<dbReference type="SUPFAM" id="SSF56219">
    <property type="entry name" value="DNase I-like"/>
    <property type="match status" value="1"/>
</dbReference>
<feature type="domain" description="OTU" evidence="8">
    <location>
        <begin position="489"/>
        <end position="631"/>
    </location>
</feature>
<dbReference type="InterPro" id="IPR002048">
    <property type="entry name" value="EF_hand_dom"/>
</dbReference>
<evidence type="ECO:0000313" key="12">
    <source>
        <dbReference type="Proteomes" id="UP001152797"/>
    </source>
</evidence>
<proteinExistence type="predicted"/>
<feature type="region of interest" description="Disordered" evidence="5">
    <location>
        <begin position="1124"/>
        <end position="1143"/>
    </location>
</feature>
<name>A0A9P1D2E6_9DINO</name>
<feature type="region of interest" description="Disordered" evidence="5">
    <location>
        <begin position="791"/>
        <end position="814"/>
    </location>
</feature>
<dbReference type="EMBL" id="CAMXCT010003212">
    <property type="protein sequence ID" value="CAI4003082.1"/>
    <property type="molecule type" value="Genomic_DNA"/>
</dbReference>
<dbReference type="PANTHER" id="PTHR10037:SF62">
    <property type="entry name" value="SODIUM CHANNEL PROTEIN 60E"/>
    <property type="match status" value="1"/>
</dbReference>
<feature type="compositionally biased region" description="Low complexity" evidence="5">
    <location>
        <begin position="660"/>
        <end position="669"/>
    </location>
</feature>
<keyword evidence="12" id="KW-1185">Reference proteome</keyword>
<dbReference type="PROSITE" id="PS50222">
    <property type="entry name" value="EF_HAND_2"/>
    <property type="match status" value="1"/>
</dbReference>
<comment type="subcellular location">
    <subcellularLocation>
        <location evidence="1">Membrane</location>
        <topology evidence="1">Multi-pass membrane protein</topology>
    </subcellularLocation>
</comment>
<evidence type="ECO:0000259" key="8">
    <source>
        <dbReference type="PROSITE" id="PS50802"/>
    </source>
</evidence>
<evidence type="ECO:0000313" key="9">
    <source>
        <dbReference type="EMBL" id="CAI4003082.1"/>
    </source>
</evidence>
<feature type="compositionally biased region" description="Polar residues" evidence="5">
    <location>
        <begin position="680"/>
        <end position="696"/>
    </location>
</feature>
<dbReference type="Gene3D" id="3.60.10.10">
    <property type="entry name" value="Endonuclease/exonuclease/phosphatase"/>
    <property type="match status" value="1"/>
</dbReference>
<feature type="region of interest" description="Disordered" evidence="5">
    <location>
        <begin position="395"/>
        <end position="484"/>
    </location>
</feature>
<dbReference type="PANTHER" id="PTHR10037">
    <property type="entry name" value="VOLTAGE-GATED CATION CHANNEL CALCIUM AND SODIUM"/>
    <property type="match status" value="1"/>
</dbReference>
<dbReference type="EMBL" id="CAMXCT030003212">
    <property type="protein sequence ID" value="CAL4790394.1"/>
    <property type="molecule type" value="Genomic_DNA"/>
</dbReference>
<dbReference type="InterPro" id="IPR003323">
    <property type="entry name" value="OTU_dom"/>
</dbReference>
<feature type="compositionally biased region" description="Basic and acidic residues" evidence="5">
    <location>
        <begin position="425"/>
        <end position="441"/>
    </location>
</feature>
<keyword evidence="3 6" id="KW-1133">Transmembrane helix</keyword>
<feature type="transmembrane region" description="Helical" evidence="6">
    <location>
        <begin position="92"/>
        <end position="111"/>
    </location>
</feature>
<dbReference type="InterPro" id="IPR036691">
    <property type="entry name" value="Endo/exonu/phosph_ase_sf"/>
</dbReference>